<protein>
    <submittedName>
        <fullName evidence="2">MarR family transcriptional regulator</fullName>
    </submittedName>
</protein>
<sequence>MHVNRTNEGDSRAGVRLSELDPKQEQAWELCIHSAALLQRTLDAELRAECGMSLLTLDTLVQLSRAPGQALYMKDLATALVYSASGITRIVDNLERSGRVARNPDPANRRATLVQLTPRGLGELQSAWQLHARGVERWFAKHVNPRQANVLVEVFGAVTADLERLR</sequence>
<dbReference type="Gene3D" id="1.10.10.10">
    <property type="entry name" value="Winged helix-like DNA-binding domain superfamily/Winged helix DNA-binding domain"/>
    <property type="match status" value="1"/>
</dbReference>
<dbReference type="Pfam" id="PF12802">
    <property type="entry name" value="MarR_2"/>
    <property type="match status" value="1"/>
</dbReference>
<dbReference type="InterPro" id="IPR036390">
    <property type="entry name" value="WH_DNA-bd_sf"/>
</dbReference>
<proteinExistence type="predicted"/>
<dbReference type="AlphaFoldDB" id="A0A7G1I6V5"/>
<dbReference type="EMBL" id="AP023343">
    <property type="protein sequence ID" value="BCI86736.1"/>
    <property type="molecule type" value="Genomic_DNA"/>
</dbReference>
<dbReference type="PANTHER" id="PTHR33164">
    <property type="entry name" value="TRANSCRIPTIONAL REGULATOR, MARR FAMILY"/>
    <property type="match status" value="1"/>
</dbReference>
<dbReference type="PROSITE" id="PS50995">
    <property type="entry name" value="HTH_MARR_2"/>
    <property type="match status" value="1"/>
</dbReference>
<name>A0A7G1I6V5_MYCKA</name>
<reference evidence="2 3" key="1">
    <citation type="submission" date="2020-07" db="EMBL/GenBank/DDBJ databases">
        <title>Mycobacterium kansasii (former subtype) with zoonotic potential isolated from diseased indoor pet cat, Japan.</title>
        <authorList>
            <person name="Fukano H."/>
            <person name="Terazono T."/>
            <person name="Hoshino Y."/>
        </authorList>
    </citation>
    <scope>NUCLEOTIDE SEQUENCE [LARGE SCALE GENOMIC DNA]</scope>
    <source>
        <strain evidence="2 3">Kuro-I</strain>
    </source>
</reference>
<dbReference type="SMART" id="SM00347">
    <property type="entry name" value="HTH_MARR"/>
    <property type="match status" value="1"/>
</dbReference>
<dbReference type="GO" id="GO:0003700">
    <property type="term" value="F:DNA-binding transcription factor activity"/>
    <property type="evidence" value="ECO:0007669"/>
    <property type="project" value="InterPro"/>
</dbReference>
<feature type="domain" description="HTH marR-type" evidence="1">
    <location>
        <begin position="24"/>
        <end position="160"/>
    </location>
</feature>
<evidence type="ECO:0000313" key="3">
    <source>
        <dbReference type="Proteomes" id="UP000516380"/>
    </source>
</evidence>
<dbReference type="PANTHER" id="PTHR33164:SF43">
    <property type="entry name" value="HTH-TYPE TRANSCRIPTIONAL REPRESSOR YETL"/>
    <property type="match status" value="1"/>
</dbReference>
<dbReference type="InterPro" id="IPR036388">
    <property type="entry name" value="WH-like_DNA-bd_sf"/>
</dbReference>
<dbReference type="SUPFAM" id="SSF46785">
    <property type="entry name" value="Winged helix' DNA-binding domain"/>
    <property type="match status" value="1"/>
</dbReference>
<gene>
    <name evidence="2" type="ORF">NIIDMKKI_19420</name>
</gene>
<evidence type="ECO:0000259" key="1">
    <source>
        <dbReference type="PROSITE" id="PS50995"/>
    </source>
</evidence>
<accession>A0A7G1I6V5</accession>
<keyword evidence="3" id="KW-1185">Reference proteome</keyword>
<evidence type="ECO:0000313" key="2">
    <source>
        <dbReference type="EMBL" id="BCI86736.1"/>
    </source>
</evidence>
<dbReference type="InterPro" id="IPR039422">
    <property type="entry name" value="MarR/SlyA-like"/>
</dbReference>
<dbReference type="GO" id="GO:0006950">
    <property type="term" value="P:response to stress"/>
    <property type="evidence" value="ECO:0007669"/>
    <property type="project" value="TreeGrafter"/>
</dbReference>
<organism evidence="2 3">
    <name type="scientific">Mycobacterium kansasii</name>
    <dbReference type="NCBI Taxonomy" id="1768"/>
    <lineage>
        <taxon>Bacteria</taxon>
        <taxon>Bacillati</taxon>
        <taxon>Actinomycetota</taxon>
        <taxon>Actinomycetes</taxon>
        <taxon>Mycobacteriales</taxon>
        <taxon>Mycobacteriaceae</taxon>
        <taxon>Mycobacterium</taxon>
    </lineage>
</organism>
<dbReference type="InterPro" id="IPR000835">
    <property type="entry name" value="HTH_MarR-typ"/>
</dbReference>
<dbReference type="Proteomes" id="UP000516380">
    <property type="component" value="Chromosome"/>
</dbReference>